<proteinExistence type="inferred from homology"/>
<accession>A0A445H4N5</accession>
<evidence type="ECO:0000256" key="5">
    <source>
        <dbReference type="ARBA" id="ARBA00022837"/>
    </source>
</evidence>
<dbReference type="SUPFAM" id="SSF49562">
    <property type="entry name" value="C2 domain (Calcium/lipid-binding domain, CaLB)"/>
    <property type="match status" value="3"/>
</dbReference>
<evidence type="ECO:0000256" key="8">
    <source>
        <dbReference type="SAM" id="MobiDB-lite"/>
    </source>
</evidence>
<evidence type="ECO:0000256" key="9">
    <source>
        <dbReference type="SAM" id="Phobius"/>
    </source>
</evidence>
<dbReference type="FunFam" id="2.60.40.150:FF:000090">
    <property type="entry name" value="C2 domain-containing protein"/>
    <property type="match status" value="1"/>
</dbReference>
<keyword evidence="6 9" id="KW-1133">Transmembrane helix</keyword>
<dbReference type="InterPro" id="IPR047255">
    <property type="entry name" value="C2D_MCTP_PRT_plant"/>
</dbReference>
<keyword evidence="7 9" id="KW-0472">Membrane</keyword>
<keyword evidence="4" id="KW-0677">Repeat</keyword>
<feature type="transmembrane region" description="Helical" evidence="9">
    <location>
        <begin position="796"/>
        <end position="821"/>
    </location>
</feature>
<organism evidence="11 12">
    <name type="scientific">Glycine soja</name>
    <name type="common">Wild soybean</name>
    <dbReference type="NCBI Taxonomy" id="3848"/>
    <lineage>
        <taxon>Eukaryota</taxon>
        <taxon>Viridiplantae</taxon>
        <taxon>Streptophyta</taxon>
        <taxon>Embryophyta</taxon>
        <taxon>Tracheophyta</taxon>
        <taxon>Spermatophyta</taxon>
        <taxon>Magnoliopsida</taxon>
        <taxon>eudicotyledons</taxon>
        <taxon>Gunneridae</taxon>
        <taxon>Pentapetalae</taxon>
        <taxon>rosids</taxon>
        <taxon>fabids</taxon>
        <taxon>Fabales</taxon>
        <taxon>Fabaceae</taxon>
        <taxon>Papilionoideae</taxon>
        <taxon>50 kb inversion clade</taxon>
        <taxon>NPAAA clade</taxon>
        <taxon>indigoferoid/millettioid clade</taxon>
        <taxon>Phaseoleae</taxon>
        <taxon>Glycine</taxon>
        <taxon>Glycine subgen. Soja</taxon>
    </lineage>
</organism>
<keyword evidence="3 9" id="KW-0812">Transmembrane</keyword>
<dbReference type="InterPro" id="IPR000008">
    <property type="entry name" value="C2_dom"/>
</dbReference>
<evidence type="ECO:0000256" key="3">
    <source>
        <dbReference type="ARBA" id="ARBA00022692"/>
    </source>
</evidence>
<dbReference type="Proteomes" id="UP000289340">
    <property type="component" value="Chromosome 14"/>
</dbReference>
<evidence type="ECO:0000256" key="4">
    <source>
        <dbReference type="ARBA" id="ARBA00022737"/>
    </source>
</evidence>
<dbReference type="Gene3D" id="2.60.40.150">
    <property type="entry name" value="C2 domain"/>
    <property type="match status" value="3"/>
</dbReference>
<name>A0A445H4N5_GLYSO</name>
<evidence type="ECO:0000313" key="11">
    <source>
        <dbReference type="EMBL" id="RZB68371.1"/>
    </source>
</evidence>
<dbReference type="GO" id="GO:0016020">
    <property type="term" value="C:membrane"/>
    <property type="evidence" value="ECO:0007669"/>
    <property type="project" value="UniProtKB-SubCell"/>
</dbReference>
<dbReference type="PANTHER" id="PTHR31425:SF31">
    <property type="entry name" value="ANTHRANILATE PHOSPHORIBOSYLTRANSFERASE-LIKE PROTEIN"/>
    <property type="match status" value="1"/>
</dbReference>
<dbReference type="InterPro" id="IPR047259">
    <property type="entry name" value="QUIRKY-like"/>
</dbReference>
<comment type="similarity">
    <text evidence="2">Belongs to the MCTP family.</text>
</comment>
<feature type="region of interest" description="Disordered" evidence="8">
    <location>
        <begin position="1"/>
        <end position="28"/>
    </location>
</feature>
<evidence type="ECO:0000256" key="2">
    <source>
        <dbReference type="ARBA" id="ARBA00007923"/>
    </source>
</evidence>
<feature type="domain" description="C2" evidence="10">
    <location>
        <begin position="424"/>
        <end position="548"/>
    </location>
</feature>
<evidence type="ECO:0000256" key="6">
    <source>
        <dbReference type="ARBA" id="ARBA00022989"/>
    </source>
</evidence>
<comment type="caution">
    <text evidence="11">The sequence shown here is derived from an EMBL/GenBank/DDBJ whole genome shotgun (WGS) entry which is preliminary data.</text>
</comment>
<protein>
    <submittedName>
        <fullName evidence="11">FT-interacting protein 1</fullName>
    </submittedName>
</protein>
<dbReference type="EMBL" id="QZWG01000014">
    <property type="protein sequence ID" value="RZB68371.1"/>
    <property type="molecule type" value="Genomic_DNA"/>
</dbReference>
<feature type="domain" description="C2" evidence="10">
    <location>
        <begin position="253"/>
        <end position="373"/>
    </location>
</feature>
<reference evidence="11 12" key="1">
    <citation type="submission" date="2018-09" db="EMBL/GenBank/DDBJ databases">
        <title>A high-quality reference genome of wild soybean provides a powerful tool to mine soybean genomes.</title>
        <authorList>
            <person name="Xie M."/>
            <person name="Chung C.Y.L."/>
            <person name="Li M.-W."/>
            <person name="Wong F.-L."/>
            <person name="Chan T.-F."/>
            <person name="Lam H.-M."/>
        </authorList>
    </citation>
    <scope>NUCLEOTIDE SEQUENCE [LARGE SCALE GENOMIC DNA]</scope>
    <source>
        <strain evidence="12">cv. W05</strain>
        <tissue evidence="11">Hypocotyl of etiolated seedlings</tissue>
    </source>
</reference>
<keyword evidence="12" id="KW-1185">Reference proteome</keyword>
<dbReference type="PROSITE" id="PS50004">
    <property type="entry name" value="C2"/>
    <property type="match status" value="2"/>
</dbReference>
<dbReference type="InterPro" id="IPR013583">
    <property type="entry name" value="MCTP_C"/>
</dbReference>
<evidence type="ECO:0000256" key="1">
    <source>
        <dbReference type="ARBA" id="ARBA00004141"/>
    </source>
</evidence>
<sequence>MLRTGGRAGDQDSGVHIGSRGAVNTGDQGYNSLHMREKAIKKREKISWRGKAVEGNKPDHLKFAKLSQEKHLVPQIIRDQVQRRLITYLHMGIVGFDIEGDKLTRVHDLVEQMEEFLFVRVVRIRDLPPNIDYYVEVMVGDLIASTLLFISPEWNQVFAFQKEKISDESVSIFLKDKRLAKSMPEAFLAQVRFSIDDVPTRVPQESSTLAPQWYKLEGPNGRLVRGEIMLCLWMGTQEDESFPNAWCSNATTVSGDDIVYTRSKVYISPTLWYLRVNVIQAQGMELELVGESDLFFVQVDLGGQHLRTKLSKGPNPLWNEDLVFVAQEPFSETLVLSVKKLTPDKKITLGKHWLHLKDVNKRLEEEEVDSKWYNLGRLTDSRWYNNLGRPKIPDNTREVEYVGKINARISLDGAYHVMDEPSEYCSDFRPSSKELWSSSIGVLEVGIQKATALVPMKSGGTRTDAYCVAKYGPKWARTRTVVNSLSPKWNEQHAWEVYDPFTVITIAVFDNNQLDAGSRARGEKDATMGKIRIRLSTLENDKVYALSYPLVGVNPSGVKKMGEIHLAVRFSWSFRCPIKMYEYYMSPLLPLHHHVFPLLPSQLHALRNQPAQIIAQRLSRAEPPLREEVVYYMLDSRSSTWSKRKAVANFNRVMYLVGDFVAFWRWLEDMRNWTKPIATLLFNFVCFVMLFFLPIGILPLLILSFVCVLLKHYFKRPRNPCHPDATLFGANVATPEDLQEELDMFPTQLEGEPLTWRYDRLRIVASNAQKLTSDLATLGEKLQALVTWRDRRATTVFLLFCSVGFLVTVTVPARAIIFIWITYYLRHPRFREIEPSVLVNFISRMPSKQAYML</sequence>
<evidence type="ECO:0000313" key="12">
    <source>
        <dbReference type="Proteomes" id="UP000289340"/>
    </source>
</evidence>
<keyword evidence="5" id="KW-0106">Calcium</keyword>
<evidence type="ECO:0000256" key="7">
    <source>
        <dbReference type="ARBA" id="ARBA00023136"/>
    </source>
</evidence>
<evidence type="ECO:0000259" key="10">
    <source>
        <dbReference type="PROSITE" id="PS50004"/>
    </source>
</evidence>
<dbReference type="AlphaFoldDB" id="A0A445H4N5"/>
<dbReference type="PANTHER" id="PTHR31425">
    <property type="entry name" value="PHOSPHORIBOSYLANTHRANILATE TRANSFERASE ISOFORM 1"/>
    <property type="match status" value="1"/>
</dbReference>
<dbReference type="InterPro" id="IPR035892">
    <property type="entry name" value="C2_domain_sf"/>
</dbReference>
<comment type="subcellular location">
    <subcellularLocation>
        <location evidence="1">Membrane</location>
        <topology evidence="1">Multi-pass membrane protein</topology>
    </subcellularLocation>
</comment>
<feature type="transmembrane region" description="Helical" evidence="9">
    <location>
        <begin position="680"/>
        <end position="710"/>
    </location>
</feature>
<dbReference type="Pfam" id="PF08372">
    <property type="entry name" value="PRT_C"/>
    <property type="match status" value="1"/>
</dbReference>
<dbReference type="CDD" id="cd08379">
    <property type="entry name" value="C2D_MCTP_PRT_plant"/>
    <property type="match status" value="1"/>
</dbReference>
<dbReference type="Pfam" id="PF00168">
    <property type="entry name" value="C2"/>
    <property type="match status" value="3"/>
</dbReference>
<gene>
    <name evidence="11" type="ORF">D0Y65_038232</name>
</gene>
<dbReference type="SMART" id="SM00239">
    <property type="entry name" value="C2"/>
    <property type="match status" value="3"/>
</dbReference>